<dbReference type="InterPro" id="IPR021395">
    <property type="entry name" value="DUF3035"/>
</dbReference>
<comment type="caution">
    <text evidence="3">The sequence shown here is derived from an EMBL/GenBank/DDBJ whole genome shotgun (WGS) entry which is preliminary data.</text>
</comment>
<evidence type="ECO:0000256" key="2">
    <source>
        <dbReference type="SAM" id="SignalP"/>
    </source>
</evidence>
<reference evidence="3 4" key="1">
    <citation type="submission" date="2018-08" db="EMBL/GenBank/DDBJ databases">
        <title>The multiple taxonomic identification of Sphingomonas gilva.</title>
        <authorList>
            <person name="Zhu D."/>
            <person name="Zheng S."/>
        </authorList>
    </citation>
    <scope>NUCLEOTIDE SEQUENCE [LARGE SCALE GENOMIC DNA]</scope>
    <source>
        <strain evidence="3 4">ZDH117</strain>
    </source>
</reference>
<evidence type="ECO:0000313" key="4">
    <source>
        <dbReference type="Proteomes" id="UP000266693"/>
    </source>
</evidence>
<dbReference type="Pfam" id="PF11233">
    <property type="entry name" value="DUF3035"/>
    <property type="match status" value="1"/>
</dbReference>
<dbReference type="AlphaFoldDB" id="A0A396RNJ3"/>
<feature type="signal peptide" evidence="2">
    <location>
        <begin position="1"/>
        <end position="18"/>
    </location>
</feature>
<feature type="chain" id="PRO_5017360228" evidence="2">
    <location>
        <begin position="19"/>
        <end position="159"/>
    </location>
</feature>
<name>A0A396RNJ3_9SPHN</name>
<keyword evidence="4" id="KW-1185">Reference proteome</keyword>
<feature type="compositionally biased region" description="Low complexity" evidence="1">
    <location>
        <begin position="140"/>
        <end position="159"/>
    </location>
</feature>
<gene>
    <name evidence="3" type="ORF">D1610_05615</name>
</gene>
<feature type="region of interest" description="Disordered" evidence="1">
    <location>
        <begin position="45"/>
        <end position="65"/>
    </location>
</feature>
<dbReference type="Proteomes" id="UP000266693">
    <property type="component" value="Unassembled WGS sequence"/>
</dbReference>
<feature type="region of interest" description="Disordered" evidence="1">
    <location>
        <begin position="98"/>
        <end position="159"/>
    </location>
</feature>
<dbReference type="PROSITE" id="PS51257">
    <property type="entry name" value="PROKAR_LIPOPROTEIN"/>
    <property type="match status" value="1"/>
</dbReference>
<sequence length="159" mass="15724">MRKALSITATLAIATLLAACGGSSGLNRDRPDEFAVARQAPLVIPPDYSLTPPTPGAPRPQDTAASTQALRALFGGPAPRSAAESAALNQAGIEQADAGVRSAVGDPQTTVVDKGSVTRDIIAAPEGDGQNARANPGGTPAPAAEPAPAATTPPATTTP</sequence>
<proteinExistence type="predicted"/>
<dbReference type="EMBL" id="QWLV01000002">
    <property type="protein sequence ID" value="RHW17978.1"/>
    <property type="molecule type" value="Genomic_DNA"/>
</dbReference>
<dbReference type="OrthoDB" id="8478256at2"/>
<keyword evidence="2" id="KW-0732">Signal</keyword>
<protein>
    <submittedName>
        <fullName evidence="3">DUF3035 domain-containing protein</fullName>
    </submittedName>
</protein>
<evidence type="ECO:0000256" key="1">
    <source>
        <dbReference type="SAM" id="MobiDB-lite"/>
    </source>
</evidence>
<dbReference type="RefSeq" id="WP_118863169.1">
    <property type="nucleotide sequence ID" value="NZ_QWLV01000002.1"/>
</dbReference>
<evidence type="ECO:0000313" key="3">
    <source>
        <dbReference type="EMBL" id="RHW17978.1"/>
    </source>
</evidence>
<accession>A0A396RNJ3</accession>
<organism evidence="3 4">
    <name type="scientific">Sphingomonas gilva</name>
    <dbReference type="NCBI Taxonomy" id="2305907"/>
    <lineage>
        <taxon>Bacteria</taxon>
        <taxon>Pseudomonadati</taxon>
        <taxon>Pseudomonadota</taxon>
        <taxon>Alphaproteobacteria</taxon>
        <taxon>Sphingomonadales</taxon>
        <taxon>Sphingomonadaceae</taxon>
        <taxon>Sphingomonas</taxon>
    </lineage>
</organism>